<dbReference type="Proteomes" id="UP001642464">
    <property type="component" value="Unassembled WGS sequence"/>
</dbReference>
<name>A0ABP0PHY1_9DINO</name>
<proteinExistence type="predicted"/>
<gene>
    <name evidence="1" type="ORF">SCF082_LOCUS36202</name>
</gene>
<evidence type="ECO:0000313" key="2">
    <source>
        <dbReference type="Proteomes" id="UP001642464"/>
    </source>
</evidence>
<accession>A0ABP0PHY1</accession>
<protein>
    <submittedName>
        <fullName evidence="1">Uncharacterized protein</fullName>
    </submittedName>
</protein>
<dbReference type="EMBL" id="CAXAMM010035491">
    <property type="protein sequence ID" value="CAK9074330.1"/>
    <property type="molecule type" value="Genomic_DNA"/>
</dbReference>
<reference evidence="1 2" key="1">
    <citation type="submission" date="2024-02" db="EMBL/GenBank/DDBJ databases">
        <authorList>
            <person name="Chen Y."/>
            <person name="Shah S."/>
            <person name="Dougan E. K."/>
            <person name="Thang M."/>
            <person name="Chan C."/>
        </authorList>
    </citation>
    <scope>NUCLEOTIDE SEQUENCE [LARGE SCALE GENOMIC DNA]</scope>
</reference>
<organism evidence="1 2">
    <name type="scientific">Durusdinium trenchii</name>
    <dbReference type="NCBI Taxonomy" id="1381693"/>
    <lineage>
        <taxon>Eukaryota</taxon>
        <taxon>Sar</taxon>
        <taxon>Alveolata</taxon>
        <taxon>Dinophyceae</taxon>
        <taxon>Suessiales</taxon>
        <taxon>Symbiodiniaceae</taxon>
        <taxon>Durusdinium</taxon>
    </lineage>
</organism>
<comment type="caution">
    <text evidence="1">The sequence shown here is derived from an EMBL/GenBank/DDBJ whole genome shotgun (WGS) entry which is preliminary data.</text>
</comment>
<keyword evidence="2" id="KW-1185">Reference proteome</keyword>
<evidence type="ECO:0000313" key="1">
    <source>
        <dbReference type="EMBL" id="CAK9074330.1"/>
    </source>
</evidence>
<sequence>MVRQGFHSLVETGVGFNASLLEELQELRMENEIFIVDDVLIGALSFYLGEVIVCWLVAMLCSCAFGCYACLFKGSVLELENLQNATQTDRWDKEKFKEMIGSGISPRKEAVLLKLIEKKLGAQAKAASGSCMREAQDALPDLLELAKINPFEFGKRVLMKKDQKDAKGMATVIQGMLSAFVLQHGPTLAKEGLGGLNLDSCGNLLCGGDLKYKLDEFGVHKCEWDCLRNYYPDEFKLLQASSAHSAQNFDSWKADVKELLQSEERAEAAQNLEKSSAWGKIMHQAAKIPYEWTPAHSKSDLRILEMLSTSQLANPGNFIHPVAFRYEGKCRARKWREGQFVKFKGENPKIPKGAVVKIHYFHPFKPMVQVMYMGSVIGVDKSELEETNLIPVELSQETQQWLMATKTDLQVHLPAVGDPSGDPGVFLVPAVKTES</sequence>